<dbReference type="InterPro" id="IPR017896">
    <property type="entry name" value="4Fe4S_Fe-S-bd"/>
</dbReference>
<feature type="domain" description="4Fe-4S ferredoxin-type" evidence="5">
    <location>
        <begin position="55"/>
        <end position="82"/>
    </location>
</feature>
<dbReference type="PROSITE" id="PS00198">
    <property type="entry name" value="4FE4S_FER_1"/>
    <property type="match status" value="3"/>
</dbReference>
<dbReference type="EC" id="1.6.5.11" evidence="6"/>
<dbReference type="GO" id="GO:0016491">
    <property type="term" value="F:oxidoreductase activity"/>
    <property type="evidence" value="ECO:0007669"/>
    <property type="project" value="UniProtKB-KW"/>
</dbReference>
<dbReference type="Proteomes" id="UP000182743">
    <property type="component" value="Unassembled WGS sequence"/>
</dbReference>
<dbReference type="Pfam" id="PF12838">
    <property type="entry name" value="Fer4_7"/>
    <property type="match status" value="1"/>
</dbReference>
<accession>A0A1J5JVD3</accession>
<dbReference type="InterPro" id="IPR017900">
    <property type="entry name" value="4Fe4S_Fe_S_CS"/>
</dbReference>
<dbReference type="GO" id="GO:0051539">
    <property type="term" value="F:4 iron, 4 sulfur cluster binding"/>
    <property type="evidence" value="ECO:0007669"/>
    <property type="project" value="UniProtKB-KW"/>
</dbReference>
<comment type="caution">
    <text evidence="6">The sequence shown here is derived from an EMBL/GenBank/DDBJ whole genome shotgun (WGS) entry which is preliminary data.</text>
</comment>
<keyword evidence="1" id="KW-0004">4Fe-4S</keyword>
<dbReference type="PANTHER" id="PTHR43687">
    <property type="entry name" value="ADENYLYLSULFATE REDUCTASE, BETA SUBUNIT"/>
    <property type="match status" value="1"/>
</dbReference>
<evidence type="ECO:0000259" key="5">
    <source>
        <dbReference type="PROSITE" id="PS51379"/>
    </source>
</evidence>
<keyword evidence="2" id="KW-0479">Metal-binding</keyword>
<gene>
    <name evidence="6" type="primary">ndhI_4</name>
    <name evidence="6" type="ORF">MOOR_18860</name>
</gene>
<evidence type="ECO:0000256" key="3">
    <source>
        <dbReference type="ARBA" id="ARBA00023004"/>
    </source>
</evidence>
<protein>
    <submittedName>
        <fullName evidence="6">NAD(P)H-quinone oxidoreductase subunit I</fullName>
        <ecNumber evidence="6">1.6.5.11</ecNumber>
    </submittedName>
</protein>
<keyword evidence="4" id="KW-0411">Iron-sulfur</keyword>
<dbReference type="SUPFAM" id="SSF54862">
    <property type="entry name" value="4Fe-4S ferredoxins"/>
    <property type="match status" value="2"/>
</dbReference>
<dbReference type="InterPro" id="IPR050572">
    <property type="entry name" value="Fe-S_Ferredoxin"/>
</dbReference>
<dbReference type="EMBL" id="MIHH01000010">
    <property type="protein sequence ID" value="OIQ08535.1"/>
    <property type="molecule type" value="Genomic_DNA"/>
</dbReference>
<dbReference type="AlphaFoldDB" id="A0A1J5JVD3"/>
<dbReference type="PROSITE" id="PS51379">
    <property type="entry name" value="4FE4S_FER_2"/>
    <property type="match status" value="2"/>
</dbReference>
<dbReference type="PANTHER" id="PTHR43687:SF1">
    <property type="entry name" value="FERREDOXIN III"/>
    <property type="match status" value="1"/>
</dbReference>
<dbReference type="Pfam" id="PF00037">
    <property type="entry name" value="Fer4"/>
    <property type="match status" value="1"/>
</dbReference>
<feature type="domain" description="4Fe-4S ferredoxin-type" evidence="5">
    <location>
        <begin position="299"/>
        <end position="328"/>
    </location>
</feature>
<evidence type="ECO:0000313" key="6">
    <source>
        <dbReference type="EMBL" id="OIQ08535.1"/>
    </source>
</evidence>
<keyword evidence="6" id="KW-0560">Oxidoreductase</keyword>
<reference evidence="6 7" key="1">
    <citation type="submission" date="2016-08" db="EMBL/GenBank/DDBJ databases">
        <title>Genome-based comparison of Moorella thermoacetic strains.</title>
        <authorList>
            <person name="Poehlein A."/>
            <person name="Bengelsdorf F.R."/>
            <person name="Esser C."/>
            <person name="Duerre P."/>
            <person name="Daniel R."/>
        </authorList>
    </citation>
    <scope>NUCLEOTIDE SEQUENCE [LARGE SCALE GENOMIC DNA]</scope>
    <source>
        <strain evidence="6 7">DSM 11768</strain>
    </source>
</reference>
<sequence length="385" mass="40502">MGVGKLDLETIAATLTGLGQVRVQGDACIRGKSPRVTCRRCQEVCPVKGVDLGNDRPGIKDCQRCGLCAVACPVGALEDPERTHSFFLARGRESIVATGKALFACNRGLADHRRDGWIMASCLGAVAPEVILALAVRGQVGFRYLPEECAGCPWGDKGERLFRSSFAWAQQALGAMGLPGEHLIRGGYLKPAPAHGGATGRAGGPVPAVMGRREFFRSLVCKIKIPGVEITPLSQSPQAMNARSRALILQQALEEARPAGGYPATARLPLAALKITGPCYLCNICSRLCPAGALELAEGELRFNPSRCNHCGLCLAVCPQHSLAWGDDLPLEAMAAGATCTLAIATNHRCASCGETFQASAAAMECLRCTLSRELPGVAARRGGA</sequence>
<dbReference type="Gene3D" id="3.30.70.20">
    <property type="match status" value="2"/>
</dbReference>
<evidence type="ECO:0000256" key="2">
    <source>
        <dbReference type="ARBA" id="ARBA00022723"/>
    </source>
</evidence>
<organism evidence="6 7">
    <name type="scientific">Neomoorella thermoacetica</name>
    <name type="common">Clostridium thermoaceticum</name>
    <dbReference type="NCBI Taxonomy" id="1525"/>
    <lineage>
        <taxon>Bacteria</taxon>
        <taxon>Bacillati</taxon>
        <taxon>Bacillota</taxon>
        <taxon>Clostridia</taxon>
        <taxon>Neomoorellales</taxon>
        <taxon>Neomoorellaceae</taxon>
        <taxon>Neomoorella</taxon>
    </lineage>
</organism>
<evidence type="ECO:0000313" key="7">
    <source>
        <dbReference type="Proteomes" id="UP000182743"/>
    </source>
</evidence>
<dbReference type="GO" id="GO:0046872">
    <property type="term" value="F:metal ion binding"/>
    <property type="evidence" value="ECO:0007669"/>
    <property type="project" value="UniProtKB-KW"/>
</dbReference>
<evidence type="ECO:0000256" key="1">
    <source>
        <dbReference type="ARBA" id="ARBA00022485"/>
    </source>
</evidence>
<keyword evidence="3" id="KW-0408">Iron</keyword>
<proteinExistence type="predicted"/>
<evidence type="ECO:0000256" key="4">
    <source>
        <dbReference type="ARBA" id="ARBA00023014"/>
    </source>
</evidence>
<name>A0A1J5JVD3_NEOTH</name>